<keyword evidence="2" id="KW-1277">Toxin-antitoxin system</keyword>
<accession>A0A9E4K4V1</accession>
<organism evidence="9 10">
    <name type="scientific">Candidatus Thiodiazotropha lotti</name>
    <dbReference type="NCBI Taxonomy" id="2792787"/>
    <lineage>
        <taxon>Bacteria</taxon>
        <taxon>Pseudomonadati</taxon>
        <taxon>Pseudomonadota</taxon>
        <taxon>Gammaproteobacteria</taxon>
        <taxon>Chromatiales</taxon>
        <taxon>Sedimenticolaceae</taxon>
        <taxon>Candidatus Thiodiazotropha</taxon>
    </lineage>
</organism>
<dbReference type="CDD" id="cd18746">
    <property type="entry name" value="PIN_VapC4-5_FitB-like"/>
    <property type="match status" value="1"/>
</dbReference>
<comment type="caution">
    <text evidence="9">The sequence shown here is derived from an EMBL/GenBank/DDBJ whole genome shotgun (WGS) entry which is preliminary data.</text>
</comment>
<evidence type="ECO:0000256" key="6">
    <source>
        <dbReference type="ARBA" id="ARBA00022842"/>
    </source>
</evidence>
<keyword evidence="3" id="KW-0540">Nuclease</keyword>
<dbReference type="InterPro" id="IPR050556">
    <property type="entry name" value="Type_II_TA_system_RNase"/>
</dbReference>
<keyword evidence="4" id="KW-0479">Metal-binding</keyword>
<dbReference type="InterPro" id="IPR029060">
    <property type="entry name" value="PIN-like_dom_sf"/>
</dbReference>
<evidence type="ECO:0000256" key="2">
    <source>
        <dbReference type="ARBA" id="ARBA00022649"/>
    </source>
</evidence>
<dbReference type="GO" id="GO:0046872">
    <property type="term" value="F:metal ion binding"/>
    <property type="evidence" value="ECO:0007669"/>
    <property type="project" value="UniProtKB-KW"/>
</dbReference>
<keyword evidence="6" id="KW-0460">Magnesium</keyword>
<proteinExistence type="inferred from homology"/>
<evidence type="ECO:0000256" key="1">
    <source>
        <dbReference type="ARBA" id="ARBA00001946"/>
    </source>
</evidence>
<evidence type="ECO:0000256" key="4">
    <source>
        <dbReference type="ARBA" id="ARBA00022723"/>
    </source>
</evidence>
<gene>
    <name evidence="9" type="ORF">JAZ04_11405</name>
</gene>
<name>A0A9E4K4V1_9GAMM</name>
<evidence type="ECO:0000313" key="9">
    <source>
        <dbReference type="EMBL" id="MCG7939445.1"/>
    </source>
</evidence>
<evidence type="ECO:0000256" key="3">
    <source>
        <dbReference type="ARBA" id="ARBA00022722"/>
    </source>
</evidence>
<dbReference type="AlphaFoldDB" id="A0A9E4K4V1"/>
<dbReference type="SUPFAM" id="SSF88723">
    <property type="entry name" value="PIN domain-like"/>
    <property type="match status" value="1"/>
</dbReference>
<evidence type="ECO:0000313" key="10">
    <source>
        <dbReference type="Proteomes" id="UP000886687"/>
    </source>
</evidence>
<protein>
    <submittedName>
        <fullName evidence="9">Type II toxin-antitoxin system VapC family toxin</fullName>
    </submittedName>
</protein>
<dbReference type="EMBL" id="JAEPDI010000005">
    <property type="protein sequence ID" value="MCG7939445.1"/>
    <property type="molecule type" value="Genomic_DNA"/>
</dbReference>
<evidence type="ECO:0000259" key="8">
    <source>
        <dbReference type="Pfam" id="PF01850"/>
    </source>
</evidence>
<dbReference type="InterPro" id="IPR002716">
    <property type="entry name" value="PIN_dom"/>
</dbReference>
<comment type="similarity">
    <text evidence="7">Belongs to the PINc/VapC protein family.</text>
</comment>
<sequence length="143" mass="16001">MMFLLDTNVISELRKAGNGKADHNVTKWLSDLDATNFYISAVTVMELELGILRVGRRDSAQGALLRTWMDSRVLPEFTDRTLPIDEVVALRCAQLHVPDPRPERDAYIAATALVHGLTVVTRNVIDFKSTGVTIINPWKAQQK</sequence>
<dbReference type="Pfam" id="PF01850">
    <property type="entry name" value="PIN"/>
    <property type="match status" value="1"/>
</dbReference>
<dbReference type="PANTHER" id="PTHR33653">
    <property type="entry name" value="RIBONUCLEASE VAPC2"/>
    <property type="match status" value="1"/>
</dbReference>
<dbReference type="PANTHER" id="PTHR33653:SF1">
    <property type="entry name" value="RIBONUCLEASE VAPC2"/>
    <property type="match status" value="1"/>
</dbReference>
<keyword evidence="5" id="KW-0378">Hydrolase</keyword>
<dbReference type="GO" id="GO:0004518">
    <property type="term" value="F:nuclease activity"/>
    <property type="evidence" value="ECO:0007669"/>
    <property type="project" value="UniProtKB-KW"/>
</dbReference>
<feature type="domain" description="PIN" evidence="8">
    <location>
        <begin position="4"/>
        <end position="123"/>
    </location>
</feature>
<reference evidence="9" key="1">
    <citation type="journal article" date="2021" name="Proc. Natl. Acad. Sci. U.S.A.">
        <title>Global biogeography of chemosynthetic symbionts reveals both localized and globally distributed symbiont groups. .</title>
        <authorList>
            <person name="Osvatic J.T."/>
            <person name="Wilkins L.G.E."/>
            <person name="Leibrecht L."/>
            <person name="Leray M."/>
            <person name="Zauner S."/>
            <person name="Polzin J."/>
            <person name="Camacho Y."/>
            <person name="Gros O."/>
            <person name="van Gils J.A."/>
            <person name="Eisen J.A."/>
            <person name="Petersen J.M."/>
            <person name="Yuen B."/>
        </authorList>
    </citation>
    <scope>NUCLEOTIDE SEQUENCE</scope>
    <source>
        <strain evidence="9">MAGL173</strain>
    </source>
</reference>
<evidence type="ECO:0000256" key="5">
    <source>
        <dbReference type="ARBA" id="ARBA00022801"/>
    </source>
</evidence>
<dbReference type="GO" id="GO:0016787">
    <property type="term" value="F:hydrolase activity"/>
    <property type="evidence" value="ECO:0007669"/>
    <property type="project" value="UniProtKB-KW"/>
</dbReference>
<evidence type="ECO:0000256" key="7">
    <source>
        <dbReference type="ARBA" id="ARBA00038093"/>
    </source>
</evidence>
<dbReference type="Proteomes" id="UP000886687">
    <property type="component" value="Unassembled WGS sequence"/>
</dbReference>
<comment type="cofactor">
    <cofactor evidence="1">
        <name>Mg(2+)</name>
        <dbReference type="ChEBI" id="CHEBI:18420"/>
    </cofactor>
</comment>
<dbReference type="Gene3D" id="3.40.50.1010">
    <property type="entry name" value="5'-nuclease"/>
    <property type="match status" value="1"/>
</dbReference>